<gene>
    <name evidence="1" type="ORF">SDC9_162967</name>
</gene>
<evidence type="ECO:0000313" key="1">
    <source>
        <dbReference type="EMBL" id="MPN15633.1"/>
    </source>
</evidence>
<reference evidence="1" key="1">
    <citation type="submission" date="2019-08" db="EMBL/GenBank/DDBJ databases">
        <authorList>
            <person name="Kucharzyk K."/>
            <person name="Murdoch R.W."/>
            <person name="Higgins S."/>
            <person name="Loffler F."/>
        </authorList>
    </citation>
    <scope>NUCLEOTIDE SEQUENCE</scope>
</reference>
<dbReference type="EMBL" id="VSSQ01062453">
    <property type="protein sequence ID" value="MPN15633.1"/>
    <property type="molecule type" value="Genomic_DNA"/>
</dbReference>
<organism evidence="1">
    <name type="scientific">bioreactor metagenome</name>
    <dbReference type="NCBI Taxonomy" id="1076179"/>
    <lineage>
        <taxon>unclassified sequences</taxon>
        <taxon>metagenomes</taxon>
        <taxon>ecological metagenomes</taxon>
    </lineage>
</organism>
<accession>A0A645FU56</accession>
<name>A0A645FU56_9ZZZZ</name>
<protein>
    <submittedName>
        <fullName evidence="1">Uncharacterized protein</fullName>
    </submittedName>
</protein>
<dbReference type="Pfam" id="PF13941">
    <property type="entry name" value="MutL"/>
    <property type="match status" value="1"/>
</dbReference>
<dbReference type="InterPro" id="IPR006230">
    <property type="entry name" value="MutL"/>
</dbReference>
<comment type="caution">
    <text evidence="1">The sequence shown here is derived from an EMBL/GenBank/DDBJ whole genome shotgun (WGS) entry which is preliminary data.</text>
</comment>
<proteinExistence type="predicted"/>
<dbReference type="AlphaFoldDB" id="A0A645FU56"/>
<sequence>MSYSIGHVASTTGAENIARWLPQGLLTEEDMMILIGTKLIYPTGLPATKEELFTEQAVAREALRLSFEDHQQIAKIQKPTLLRFGQTLAQASEAVRSLTIEDFDLIIGSGGVLSNAPKRKDAAVMLIDAFQPTGVVELMVDSVFMLPHLGVFSKIDEQGAIDLLETECLIPLGTVLAPKGFGKKDQPGLTLRGTTSAGHRLEQTFYWGGFNFMDLSEAEQATLEVIAHGETKWPLRFQKLHVRGGKCGVIVDLRGRPMEVKTCRNTE</sequence>